<feature type="signal peptide" evidence="1">
    <location>
        <begin position="1"/>
        <end position="22"/>
    </location>
</feature>
<sequence length="118" mass="13591">MIINLKNYILFFVILFPAYLNAAPANKHPMDIYASNLKKSIQSRFYDVDLYNGKECEIKITLDDDGKLISAIPNEKNSNNDNKLCVRGMELIEKTRFYPTPEDNLTSDKNVFSIILRP</sequence>
<dbReference type="Pfam" id="PF06519">
    <property type="entry name" value="TolA"/>
    <property type="match status" value="1"/>
</dbReference>
<dbReference type="GO" id="GO:0043213">
    <property type="term" value="P:bacteriocin transport"/>
    <property type="evidence" value="ECO:0007669"/>
    <property type="project" value="InterPro"/>
</dbReference>
<evidence type="ECO:0000256" key="1">
    <source>
        <dbReference type="SAM" id="SignalP"/>
    </source>
</evidence>
<dbReference type="Proteomes" id="UP000829116">
    <property type="component" value="Chromosome"/>
</dbReference>
<dbReference type="EMBL" id="CP093245">
    <property type="protein sequence ID" value="UNH30480.1"/>
    <property type="molecule type" value="Genomic_DNA"/>
</dbReference>
<proteinExistence type="predicted"/>
<dbReference type="GO" id="GO:0019534">
    <property type="term" value="F:toxin transmembrane transporter activity"/>
    <property type="evidence" value="ECO:0007669"/>
    <property type="project" value="InterPro"/>
</dbReference>
<dbReference type="AlphaFoldDB" id="A0A9Q8Q0Z9"/>
<evidence type="ECO:0000313" key="2">
    <source>
        <dbReference type="EMBL" id="UNH30480.1"/>
    </source>
</evidence>
<accession>A0A9Q8Q0Z9</accession>
<organism evidence="2 3">
    <name type="scientific">Moellerella wisconsensis</name>
    <dbReference type="NCBI Taxonomy" id="158849"/>
    <lineage>
        <taxon>Bacteria</taxon>
        <taxon>Pseudomonadati</taxon>
        <taxon>Pseudomonadota</taxon>
        <taxon>Gammaproteobacteria</taxon>
        <taxon>Enterobacterales</taxon>
        <taxon>Morganellaceae</taxon>
        <taxon>Moellerella</taxon>
    </lineage>
</organism>
<dbReference type="SUPFAM" id="SSF74653">
    <property type="entry name" value="TolA/TonB C-terminal domain"/>
    <property type="match status" value="1"/>
</dbReference>
<gene>
    <name evidence="2" type="ORF">MNY72_14265</name>
</gene>
<protein>
    <submittedName>
        <fullName evidence="2">Colicin uptake-like protein</fullName>
    </submittedName>
</protein>
<dbReference type="InterPro" id="IPR014161">
    <property type="entry name" value="Tol-Pal_TolA"/>
</dbReference>
<reference evidence="2" key="1">
    <citation type="submission" date="2022-03" db="EMBL/GenBank/DDBJ databases">
        <title>ESBL-producing Moellerella wisconsensis and Escherichia marmotae isolated from wild game meat.</title>
        <authorList>
            <person name="Biggel M."/>
        </authorList>
    </citation>
    <scope>NUCLEOTIDE SEQUENCE</scope>
    <source>
        <strain evidence="2">W51</strain>
    </source>
</reference>
<keyword evidence="1" id="KW-0732">Signal</keyword>
<name>A0A9Q8Q0Z9_9GAMM</name>
<dbReference type="GeneID" id="79718427"/>
<dbReference type="Gene3D" id="3.30.1150.10">
    <property type="match status" value="1"/>
</dbReference>
<evidence type="ECO:0000313" key="3">
    <source>
        <dbReference type="Proteomes" id="UP000829116"/>
    </source>
</evidence>
<feature type="chain" id="PRO_5040147445" evidence="1">
    <location>
        <begin position="23"/>
        <end position="118"/>
    </location>
</feature>
<dbReference type="GO" id="GO:0016020">
    <property type="term" value="C:membrane"/>
    <property type="evidence" value="ECO:0007669"/>
    <property type="project" value="InterPro"/>
</dbReference>
<dbReference type="RefSeq" id="WP_241501120.1">
    <property type="nucleotide sequence ID" value="NZ_CAWQWH010000001.1"/>
</dbReference>